<dbReference type="Pfam" id="PF07110">
    <property type="entry name" value="EthD"/>
    <property type="match status" value="1"/>
</dbReference>
<dbReference type="EMBL" id="ML986495">
    <property type="protein sequence ID" value="KAF2275914.1"/>
    <property type="molecule type" value="Genomic_DNA"/>
</dbReference>
<evidence type="ECO:0000313" key="5">
    <source>
        <dbReference type="Proteomes" id="UP000800097"/>
    </source>
</evidence>
<gene>
    <name evidence="4" type="ORF">EI97DRAFT_458912</name>
</gene>
<evidence type="ECO:0000256" key="2">
    <source>
        <dbReference type="SAM" id="SignalP"/>
    </source>
</evidence>
<protein>
    <recommendedName>
        <fullName evidence="3">EthD domain-containing protein</fullName>
    </recommendedName>
</protein>
<comment type="similarity">
    <text evidence="1">Belongs to the tpcK family.</text>
</comment>
<dbReference type="OrthoDB" id="3454835at2759"/>
<keyword evidence="5" id="KW-1185">Reference proteome</keyword>
<reference evidence="4" key="1">
    <citation type="journal article" date="2020" name="Stud. Mycol.">
        <title>101 Dothideomycetes genomes: a test case for predicting lifestyles and emergence of pathogens.</title>
        <authorList>
            <person name="Haridas S."/>
            <person name="Albert R."/>
            <person name="Binder M."/>
            <person name="Bloem J."/>
            <person name="Labutti K."/>
            <person name="Salamov A."/>
            <person name="Andreopoulos B."/>
            <person name="Baker S."/>
            <person name="Barry K."/>
            <person name="Bills G."/>
            <person name="Bluhm B."/>
            <person name="Cannon C."/>
            <person name="Castanera R."/>
            <person name="Culley D."/>
            <person name="Daum C."/>
            <person name="Ezra D."/>
            <person name="Gonzalez J."/>
            <person name="Henrissat B."/>
            <person name="Kuo A."/>
            <person name="Liang C."/>
            <person name="Lipzen A."/>
            <person name="Lutzoni F."/>
            <person name="Magnuson J."/>
            <person name="Mondo S."/>
            <person name="Nolan M."/>
            <person name="Ohm R."/>
            <person name="Pangilinan J."/>
            <person name="Park H.-J."/>
            <person name="Ramirez L."/>
            <person name="Alfaro M."/>
            <person name="Sun H."/>
            <person name="Tritt A."/>
            <person name="Yoshinaga Y."/>
            <person name="Zwiers L.-H."/>
            <person name="Turgeon B."/>
            <person name="Goodwin S."/>
            <person name="Spatafora J."/>
            <person name="Crous P."/>
            <person name="Grigoriev I."/>
        </authorList>
    </citation>
    <scope>NUCLEOTIDE SEQUENCE</scope>
    <source>
        <strain evidence="4">CBS 379.55</strain>
    </source>
</reference>
<proteinExistence type="inferred from homology"/>
<dbReference type="Proteomes" id="UP000800097">
    <property type="component" value="Unassembled WGS sequence"/>
</dbReference>
<evidence type="ECO:0000313" key="4">
    <source>
        <dbReference type="EMBL" id="KAF2275914.1"/>
    </source>
</evidence>
<organism evidence="4 5">
    <name type="scientific">Westerdykella ornata</name>
    <dbReference type="NCBI Taxonomy" id="318751"/>
    <lineage>
        <taxon>Eukaryota</taxon>
        <taxon>Fungi</taxon>
        <taxon>Dikarya</taxon>
        <taxon>Ascomycota</taxon>
        <taxon>Pezizomycotina</taxon>
        <taxon>Dothideomycetes</taxon>
        <taxon>Pleosporomycetidae</taxon>
        <taxon>Pleosporales</taxon>
        <taxon>Sporormiaceae</taxon>
        <taxon>Westerdykella</taxon>
    </lineage>
</organism>
<dbReference type="Gene3D" id="3.30.70.100">
    <property type="match status" value="1"/>
</dbReference>
<evidence type="ECO:0000259" key="3">
    <source>
        <dbReference type="Pfam" id="PF07110"/>
    </source>
</evidence>
<dbReference type="SUPFAM" id="SSF54909">
    <property type="entry name" value="Dimeric alpha+beta barrel"/>
    <property type="match status" value="1"/>
</dbReference>
<keyword evidence="2" id="KW-0732">Signal</keyword>
<evidence type="ECO:0000256" key="1">
    <source>
        <dbReference type="ARBA" id="ARBA00005986"/>
    </source>
</evidence>
<feature type="chain" id="PRO_5025564801" description="EthD domain-containing protein" evidence="2">
    <location>
        <begin position="23"/>
        <end position="224"/>
    </location>
</feature>
<name>A0A6A6JI86_WESOR</name>
<feature type="signal peptide" evidence="2">
    <location>
        <begin position="1"/>
        <end position="22"/>
    </location>
</feature>
<dbReference type="GeneID" id="54554126"/>
<sequence>MRLSTLTSLLLTGALPLTSALAAPKNHDYSSPICNLNKPISLTPDQETYLYNRTYAFKELAPPNPASEQCFNKQAHVRVIILFKRRPDISEDYFHLHWSTVHAELTVAARDFGIHISRYNQFHQTAPDKTLLAPLFAQGLQPAPYDGIAELYAPDMDDFQKFMNGVLRDEPTQKDIVRFVDVAAGLHVMAGYDDLVYGLAAPGMGGSDGIVPGDERLVYSDGGD</sequence>
<dbReference type="GO" id="GO:0016491">
    <property type="term" value="F:oxidoreductase activity"/>
    <property type="evidence" value="ECO:0007669"/>
    <property type="project" value="InterPro"/>
</dbReference>
<dbReference type="InterPro" id="IPR009799">
    <property type="entry name" value="EthD_dom"/>
</dbReference>
<feature type="domain" description="EthD" evidence="3">
    <location>
        <begin position="86"/>
        <end position="181"/>
    </location>
</feature>
<dbReference type="AlphaFoldDB" id="A0A6A6JI86"/>
<dbReference type="RefSeq" id="XP_033653453.1">
    <property type="nucleotide sequence ID" value="XM_033800951.1"/>
</dbReference>
<accession>A0A6A6JI86</accession>
<dbReference type="InterPro" id="IPR011008">
    <property type="entry name" value="Dimeric_a/b-barrel"/>
</dbReference>